<feature type="transmembrane region" description="Helical" evidence="1">
    <location>
        <begin position="49"/>
        <end position="79"/>
    </location>
</feature>
<dbReference type="AlphaFoldDB" id="A0A8J6PYX7"/>
<name>A0A8J6PYX7_9HYPH</name>
<dbReference type="Pfam" id="PF01148">
    <property type="entry name" value="CTP_transf_1"/>
    <property type="match status" value="1"/>
</dbReference>
<evidence type="ECO:0000313" key="2">
    <source>
        <dbReference type="EMBL" id="MBD0413660.1"/>
    </source>
</evidence>
<accession>A0A8J6PYX7</accession>
<keyword evidence="2" id="KW-0548">Nucleotidyltransferase</keyword>
<keyword evidence="1" id="KW-1133">Transmembrane helix</keyword>
<evidence type="ECO:0000256" key="1">
    <source>
        <dbReference type="SAM" id="Phobius"/>
    </source>
</evidence>
<organism evidence="2 3">
    <name type="scientific">Oryzicola mucosus</name>
    <dbReference type="NCBI Taxonomy" id="2767425"/>
    <lineage>
        <taxon>Bacteria</taxon>
        <taxon>Pseudomonadati</taxon>
        <taxon>Pseudomonadota</taxon>
        <taxon>Alphaproteobacteria</taxon>
        <taxon>Hyphomicrobiales</taxon>
        <taxon>Phyllobacteriaceae</taxon>
        <taxon>Oryzicola</taxon>
    </lineage>
</organism>
<comment type="caution">
    <text evidence="2">The sequence shown here is derived from an EMBL/GenBank/DDBJ whole genome shotgun (WGS) entry which is preliminary data.</text>
</comment>
<feature type="transmembrane region" description="Helical" evidence="1">
    <location>
        <begin position="219"/>
        <end position="237"/>
    </location>
</feature>
<keyword evidence="1" id="KW-0812">Transmembrane</keyword>
<dbReference type="Proteomes" id="UP000643405">
    <property type="component" value="Unassembled WGS sequence"/>
</dbReference>
<keyword evidence="3" id="KW-1185">Reference proteome</keyword>
<proteinExistence type="predicted"/>
<sequence length="309" mass="33570">MNGTIFTVLAGIVGVLLVASAIGAGLHYFKKDGPQQATIANLNQRIKAWWVMVLLLGLCVLAGKLFTTVFFAFVSFFALREFWSLAPSARGDHRPLFVSFFILLPLQYYLVATDWYGLFSILIPVYAFLGLAALSTLAGDTRDFLTRNARVTWGLMVCVYSISHAPGLLMLDTGVQPVLLLVYLIVVVQLSDVFQYVFGKLFGRHKLSERISPSKTIEGLVGGGLAAVAVGAALYGMTPFTPLTSAAMSFAIVVSGFFGGFVLSAVKRDLAAKDWGNMIAGHGGVLDRVDSIVFAAPIFFHLVRYFYTV</sequence>
<feature type="transmembrane region" description="Helical" evidence="1">
    <location>
        <begin position="151"/>
        <end position="171"/>
    </location>
</feature>
<feature type="transmembrane region" description="Helical" evidence="1">
    <location>
        <begin position="7"/>
        <end position="29"/>
    </location>
</feature>
<keyword evidence="1" id="KW-0472">Membrane</keyword>
<gene>
    <name evidence="2" type="ORF">ICI42_03235</name>
</gene>
<reference evidence="2" key="1">
    <citation type="submission" date="2020-09" db="EMBL/GenBank/DDBJ databases">
        <title>Genome seq and assembly of Tianweitania sp.</title>
        <authorList>
            <person name="Chhetri G."/>
        </authorList>
    </citation>
    <scope>NUCLEOTIDE SEQUENCE</scope>
    <source>
        <strain evidence="2">Rool2</strain>
    </source>
</reference>
<feature type="transmembrane region" description="Helical" evidence="1">
    <location>
        <begin position="177"/>
        <end position="198"/>
    </location>
</feature>
<dbReference type="GO" id="GO:0016779">
    <property type="term" value="F:nucleotidyltransferase activity"/>
    <property type="evidence" value="ECO:0007669"/>
    <property type="project" value="UniProtKB-KW"/>
</dbReference>
<dbReference type="RefSeq" id="WP_188163078.1">
    <property type="nucleotide sequence ID" value="NZ_JACVVX010000001.1"/>
</dbReference>
<feature type="transmembrane region" description="Helical" evidence="1">
    <location>
        <begin position="116"/>
        <end position="139"/>
    </location>
</feature>
<dbReference type="EMBL" id="JACVVX010000001">
    <property type="protein sequence ID" value="MBD0413660.1"/>
    <property type="molecule type" value="Genomic_DNA"/>
</dbReference>
<evidence type="ECO:0000313" key="3">
    <source>
        <dbReference type="Proteomes" id="UP000643405"/>
    </source>
</evidence>
<protein>
    <submittedName>
        <fullName evidence="2">Phosphatidate cytidylyltransferase</fullName>
    </submittedName>
</protein>
<keyword evidence="2" id="KW-0808">Transferase</keyword>
<dbReference type="GO" id="GO:0005886">
    <property type="term" value="C:plasma membrane"/>
    <property type="evidence" value="ECO:0007669"/>
    <property type="project" value="TreeGrafter"/>
</dbReference>
<dbReference type="GO" id="GO:0009273">
    <property type="term" value="P:peptidoglycan-based cell wall biogenesis"/>
    <property type="evidence" value="ECO:0007669"/>
    <property type="project" value="TreeGrafter"/>
</dbReference>
<feature type="transmembrane region" description="Helical" evidence="1">
    <location>
        <begin position="243"/>
        <end position="264"/>
    </location>
</feature>
<dbReference type="PANTHER" id="PTHR43535">
    <property type="entry name" value="PHOSPHATIDATE CYTIDYLYLTRANSFERASE"/>
    <property type="match status" value="1"/>
</dbReference>
<dbReference type="PANTHER" id="PTHR43535:SF1">
    <property type="entry name" value="PHOSPHATIDATE CYTIDYLYLTRANSFERASE"/>
    <property type="match status" value="1"/>
</dbReference>